<comment type="caution">
    <text evidence="1">The sequence shown here is derived from an EMBL/GenBank/DDBJ whole genome shotgun (WGS) entry which is preliminary data.</text>
</comment>
<dbReference type="Proteomes" id="UP001210231">
    <property type="component" value="Unassembled WGS sequence"/>
</dbReference>
<evidence type="ECO:0000313" key="2">
    <source>
        <dbReference type="Proteomes" id="UP001210231"/>
    </source>
</evidence>
<dbReference type="PANTHER" id="PTHR11669:SF8">
    <property type="entry name" value="DNA POLYMERASE III SUBUNIT DELTA"/>
    <property type="match status" value="1"/>
</dbReference>
<dbReference type="SUPFAM" id="SSF52540">
    <property type="entry name" value="P-loop containing nucleoside triphosphate hydrolases"/>
    <property type="match status" value="1"/>
</dbReference>
<protein>
    <recommendedName>
        <fullName evidence="3">DNA polymerase III subunit delta</fullName>
    </recommendedName>
</protein>
<keyword evidence="2" id="KW-1185">Reference proteome</keyword>
<dbReference type="PANTHER" id="PTHR11669">
    <property type="entry name" value="REPLICATION FACTOR C / DNA POLYMERASE III GAMMA-TAU SUBUNIT"/>
    <property type="match status" value="1"/>
</dbReference>
<sequence>MVFKDVIGQKEVQDKLLSLQANNRLSHALLFIGKEGSGALALAMNFAQYLVSINSKKAPKGPEVADLFGSFTALPQEEPPTDNSSEEHYIDKKAADLMHPDLHFSYPVVPKKSGDKPLSSDYISEWRQFYKTTPYGNLYDWLQFIKAENRQGNITSDECMDIIRKLNLKAFEAPYKILVMWMPEMLGKEGNKLLKLIEEPPADTLFLLVAENESEVLGTIVSRCQIVKVNPLPDEDIADALVNRYDVPPEQARPLSLVCDGNFREALHLLQHNQENWNAILRDWLNATVWRGATEYKRFEMLNTVVATISDLGRERQKQLLRYFIQLLELSIRIRIIGEGKLNLPAEEKEFALKINKISGISTQQAMVKELENAVYFVERNANAKMLFHALTIKLRRIVLDKTLFLTQ</sequence>
<reference evidence="1 2" key="1">
    <citation type="submission" date="2022-12" db="EMBL/GenBank/DDBJ databases">
        <title>Chitinophagaceae gen. sp. nov., a new member of the family Chitinophagaceae, isolated from soil in a chemical factory.</title>
        <authorList>
            <person name="Ke Z."/>
        </authorList>
    </citation>
    <scope>NUCLEOTIDE SEQUENCE [LARGE SCALE GENOMIC DNA]</scope>
    <source>
        <strain evidence="1 2">LY-5</strain>
    </source>
</reference>
<proteinExistence type="predicted"/>
<dbReference type="RefSeq" id="WP_407030770.1">
    <property type="nucleotide sequence ID" value="NZ_JAQGEF010000006.1"/>
</dbReference>
<dbReference type="InterPro" id="IPR050238">
    <property type="entry name" value="DNA_Rep/Repair_Clamp_Loader"/>
</dbReference>
<organism evidence="1 2">
    <name type="scientific">Polluticaenibacter yanchengensis</name>
    <dbReference type="NCBI Taxonomy" id="3014562"/>
    <lineage>
        <taxon>Bacteria</taxon>
        <taxon>Pseudomonadati</taxon>
        <taxon>Bacteroidota</taxon>
        <taxon>Chitinophagia</taxon>
        <taxon>Chitinophagales</taxon>
        <taxon>Chitinophagaceae</taxon>
        <taxon>Polluticaenibacter</taxon>
    </lineage>
</organism>
<accession>A0ABT4UJT9</accession>
<dbReference type="Gene3D" id="3.40.50.300">
    <property type="entry name" value="P-loop containing nucleotide triphosphate hydrolases"/>
    <property type="match status" value="1"/>
</dbReference>
<evidence type="ECO:0000313" key="1">
    <source>
        <dbReference type="EMBL" id="MDA3614443.1"/>
    </source>
</evidence>
<gene>
    <name evidence="1" type="ORF">O3P16_06460</name>
</gene>
<dbReference type="EMBL" id="JAQGEF010000006">
    <property type="protein sequence ID" value="MDA3614443.1"/>
    <property type="molecule type" value="Genomic_DNA"/>
</dbReference>
<dbReference type="InterPro" id="IPR027417">
    <property type="entry name" value="P-loop_NTPase"/>
</dbReference>
<evidence type="ECO:0008006" key="3">
    <source>
        <dbReference type="Google" id="ProtNLM"/>
    </source>
</evidence>
<dbReference type="Pfam" id="PF13177">
    <property type="entry name" value="DNA_pol3_delta2"/>
    <property type="match status" value="1"/>
</dbReference>
<name>A0ABT4UJT9_9BACT</name>